<feature type="compositionally biased region" description="Basic residues" evidence="1">
    <location>
        <begin position="781"/>
        <end position="790"/>
    </location>
</feature>
<organism evidence="2 3">
    <name type="scientific">Naganishia liquefaciens</name>
    <dbReference type="NCBI Taxonomy" id="104408"/>
    <lineage>
        <taxon>Eukaryota</taxon>
        <taxon>Fungi</taxon>
        <taxon>Dikarya</taxon>
        <taxon>Basidiomycota</taxon>
        <taxon>Agaricomycotina</taxon>
        <taxon>Tremellomycetes</taxon>
        <taxon>Filobasidiales</taxon>
        <taxon>Filobasidiaceae</taxon>
        <taxon>Naganishia</taxon>
    </lineage>
</organism>
<feature type="region of interest" description="Disordered" evidence="1">
    <location>
        <begin position="513"/>
        <end position="563"/>
    </location>
</feature>
<feature type="region of interest" description="Disordered" evidence="1">
    <location>
        <begin position="704"/>
        <end position="794"/>
    </location>
</feature>
<dbReference type="EMBL" id="BLZA01000009">
    <property type="protein sequence ID" value="GHJ84880.1"/>
    <property type="molecule type" value="Genomic_DNA"/>
</dbReference>
<dbReference type="AlphaFoldDB" id="A0A8H3YD04"/>
<dbReference type="Proteomes" id="UP000620104">
    <property type="component" value="Unassembled WGS sequence"/>
</dbReference>
<evidence type="ECO:0000313" key="3">
    <source>
        <dbReference type="Proteomes" id="UP000620104"/>
    </source>
</evidence>
<evidence type="ECO:0000256" key="1">
    <source>
        <dbReference type="SAM" id="MobiDB-lite"/>
    </source>
</evidence>
<feature type="compositionally biased region" description="Basic and acidic residues" evidence="1">
    <location>
        <begin position="764"/>
        <end position="780"/>
    </location>
</feature>
<feature type="compositionally biased region" description="Polar residues" evidence="1">
    <location>
        <begin position="623"/>
        <end position="641"/>
    </location>
</feature>
<gene>
    <name evidence="2" type="ORF">NliqN6_1282</name>
</gene>
<proteinExistence type="predicted"/>
<sequence>MQEPMGEPFVSRDAFLRTPPLGMPLLNPLLVAPSPRSPPIDAASARSLAETLHYTQLPGPRPMLVDPQSALHHQATNDNAWFLGEEDRTSSPVTFWRTDTPMITRFTPSPFSQRPPVATHEHASVSLLLDHDRGAPILGSLEQRNVDNHHAFQMPNRHGTRAGGSILDWHHRYLTENDPLSRTVQQLLRINDEMAPHLDKMTLGELINLHSFYIAVEKEVLAWLYPPSTRIVNGNLPLTLRIPRDGEVLVSGWLPRARDETRNIAAQPSEERYHAHHVGTAAHSAEHSRPSPIVSSALDHHSLIPILPEVNRVRQSRPSPFESMVPRNSSEDDLGNDLLILFPSDRNSGAIDRVPLQVSEVTTDVRRWSCPGSVSMNGFAPVTTSIRCRTGSVMSSCFSGESEDFVFSPREDAARHDTDMSPDSGAAETEDTSQEGKLRPNSPTASPVLSRTDPVNPLLHLDSVQLPGKKKKRGFFFRVHASAAWQESSCWRAQPEPSAPVAEGPKPLVQISSKSGLPGSDSSVTLKAAKDASSAIPHDPKQTQILTRSKIDPNSIPRSGSPSIDIAQQYLAPRSLHVDIQAGIDQQGIASEVDLHRMLDFDWTESSEGWSPSPSPWARSSATEARTGQWNQGTSASSQGCSGSGKKWRRHDCADVASTGFQSETAREKPHCRDDRYQSTHLGTAESFLADLPHARPSRACPMTARPNGHKRHSSFTVNQNILHPREPQTDELPLTARSIASYRPPTSSEGRAARSALSQRSQPDLRGRARRDLSRDSRLPSHRGSRLPMRHQSSVGALRDFRIIPSTYNPLGSRLNLADPAGARSGAARHSQNRSSGVRNI</sequence>
<evidence type="ECO:0000313" key="2">
    <source>
        <dbReference type="EMBL" id="GHJ84880.1"/>
    </source>
</evidence>
<feature type="region of interest" description="Disordered" evidence="1">
    <location>
        <begin position="604"/>
        <end position="648"/>
    </location>
</feature>
<name>A0A8H3YD04_9TREE</name>
<protein>
    <submittedName>
        <fullName evidence="2">Uncharacterized protein</fullName>
    </submittedName>
</protein>
<feature type="region of interest" description="Disordered" evidence="1">
    <location>
        <begin position="414"/>
        <end position="455"/>
    </location>
</feature>
<reference evidence="2" key="1">
    <citation type="submission" date="2020-07" db="EMBL/GenBank/DDBJ databases">
        <title>Draft Genome Sequence of a Deep-Sea Yeast, Naganishia (Cryptococcus) liquefaciens strain N6.</title>
        <authorList>
            <person name="Han Y.W."/>
            <person name="Kajitani R."/>
            <person name="Morimoto H."/>
            <person name="Parhat M."/>
            <person name="Tsubouchi H."/>
            <person name="Bakenova O."/>
            <person name="Ogata M."/>
            <person name="Argunhan B."/>
            <person name="Aoki R."/>
            <person name="Kajiwara S."/>
            <person name="Itoh T."/>
            <person name="Iwasaki H."/>
        </authorList>
    </citation>
    <scope>NUCLEOTIDE SEQUENCE</scope>
    <source>
        <strain evidence="2">N6</strain>
    </source>
</reference>
<feature type="region of interest" description="Disordered" evidence="1">
    <location>
        <begin position="822"/>
        <end position="842"/>
    </location>
</feature>
<feature type="compositionally biased region" description="Low complexity" evidence="1">
    <location>
        <begin position="513"/>
        <end position="523"/>
    </location>
</feature>
<keyword evidence="3" id="KW-1185">Reference proteome</keyword>
<feature type="compositionally biased region" description="Low complexity" evidence="1">
    <location>
        <begin position="606"/>
        <end position="622"/>
    </location>
</feature>
<accession>A0A8H3YD04</accession>
<comment type="caution">
    <text evidence="2">The sequence shown here is derived from an EMBL/GenBank/DDBJ whole genome shotgun (WGS) entry which is preliminary data.</text>
</comment>